<evidence type="ECO:0000256" key="2">
    <source>
        <dbReference type="ARBA" id="ARBA00022598"/>
    </source>
</evidence>
<proteinExistence type="inferred from homology"/>
<dbReference type="PANTHER" id="PTHR43201">
    <property type="entry name" value="ACYL-COA SYNTHETASE"/>
    <property type="match status" value="1"/>
</dbReference>
<evidence type="ECO:0000259" key="4">
    <source>
        <dbReference type="Pfam" id="PF13193"/>
    </source>
</evidence>
<evidence type="ECO:0000313" key="6">
    <source>
        <dbReference type="Proteomes" id="UP000216885"/>
    </source>
</evidence>
<sequence>MYPIDFFLRAAARFGDRIALDTPQGAWTYDRLRRESLALAAALQTLDPAPQSRVAICAGNTAQHVVALLAVIAAGKIWVPLNYRSTKPEIARILDATEPSIVITDGTGDALVDAGRTEHIRLDAQAGGHALASLLKTYEGREPVRCEPGRDATQAIKFTGGTTGLPKGVMQPYRAWTAVIVNQIHAWKLTSEDRYVVAAPVTHGTSTYLLPVLAQGGTHVFLEESSPATITAAFRERGGTLSFMPPTLIYMIMAQPGVSRADFPKLRNLIYGGAPMPVEKFEQVREFFGPVIGSTYGQTESPQIVTVITPEDFADPANVGSVGSATWFSEFAIMDAEGRIQPAGQPGEVVVRGDLVMTGYWRLPEKTAETLVDGWLHTGDVGVVDERGYLYIKDRLRDVIITGGFNVYPIDVENALAQHPAVYECSVFGIPDDKWGEAVQAAVQFHPGISVDSQELMTFVRDRLGPVHTPKCIHVIDSLPRSPVGKVLKNVVRDSVLKEAV</sequence>
<dbReference type="SUPFAM" id="SSF56801">
    <property type="entry name" value="Acetyl-CoA synthetase-like"/>
    <property type="match status" value="1"/>
</dbReference>
<comment type="similarity">
    <text evidence="1">Belongs to the ATP-dependent AMP-binding enzyme family.</text>
</comment>
<reference evidence="5 6" key="1">
    <citation type="submission" date="2017-05" db="EMBL/GenBank/DDBJ databases">
        <title>Complete and WGS of Bordetella genogroups.</title>
        <authorList>
            <person name="Spilker T."/>
            <person name="LiPuma J."/>
        </authorList>
    </citation>
    <scope>NUCLEOTIDE SEQUENCE [LARGE SCALE GENOMIC DNA]</scope>
    <source>
        <strain evidence="5 6">AU9919</strain>
    </source>
</reference>
<dbReference type="AlphaFoldDB" id="A0A261UAW3"/>
<dbReference type="Pfam" id="PF13193">
    <property type="entry name" value="AMP-binding_C"/>
    <property type="match status" value="1"/>
</dbReference>
<keyword evidence="2 5" id="KW-0436">Ligase</keyword>
<keyword evidence="6" id="KW-1185">Reference proteome</keyword>
<dbReference type="EMBL" id="NEVQ01000008">
    <property type="protein sequence ID" value="OZI59056.1"/>
    <property type="molecule type" value="Genomic_DNA"/>
</dbReference>
<dbReference type="PROSITE" id="PS00455">
    <property type="entry name" value="AMP_BINDING"/>
    <property type="match status" value="1"/>
</dbReference>
<dbReference type="PANTHER" id="PTHR43201:SF5">
    <property type="entry name" value="MEDIUM-CHAIN ACYL-COA LIGASE ACSF2, MITOCHONDRIAL"/>
    <property type="match status" value="1"/>
</dbReference>
<dbReference type="InterPro" id="IPR000873">
    <property type="entry name" value="AMP-dep_synth/lig_dom"/>
</dbReference>
<feature type="domain" description="AMP-binding enzyme C-terminal" evidence="4">
    <location>
        <begin position="412"/>
        <end position="486"/>
    </location>
</feature>
<dbReference type="GO" id="GO:0031956">
    <property type="term" value="F:medium-chain fatty acid-CoA ligase activity"/>
    <property type="evidence" value="ECO:0007669"/>
    <property type="project" value="TreeGrafter"/>
</dbReference>
<dbReference type="InterPro" id="IPR045851">
    <property type="entry name" value="AMP-bd_C_sf"/>
</dbReference>
<protein>
    <submittedName>
        <fullName evidence="5">Long-chain fatty acid--CoA ligase</fullName>
    </submittedName>
</protein>
<evidence type="ECO:0000259" key="3">
    <source>
        <dbReference type="Pfam" id="PF00501"/>
    </source>
</evidence>
<dbReference type="Proteomes" id="UP000216885">
    <property type="component" value="Unassembled WGS sequence"/>
</dbReference>
<accession>A0A261UAW3</accession>
<dbReference type="Pfam" id="PF00501">
    <property type="entry name" value="AMP-binding"/>
    <property type="match status" value="1"/>
</dbReference>
<name>A0A261UAW3_9BORD</name>
<comment type="caution">
    <text evidence="5">The sequence shown here is derived from an EMBL/GenBank/DDBJ whole genome shotgun (WGS) entry which is preliminary data.</text>
</comment>
<dbReference type="Gene3D" id="3.30.300.30">
    <property type="match status" value="1"/>
</dbReference>
<dbReference type="InterPro" id="IPR042099">
    <property type="entry name" value="ANL_N_sf"/>
</dbReference>
<gene>
    <name evidence="5" type="ORF">CAL20_05330</name>
</gene>
<dbReference type="InterPro" id="IPR020845">
    <property type="entry name" value="AMP-binding_CS"/>
</dbReference>
<dbReference type="RefSeq" id="WP_094837369.1">
    <property type="nucleotide sequence ID" value="NZ_NEVQ01000008.1"/>
</dbReference>
<dbReference type="InterPro" id="IPR025110">
    <property type="entry name" value="AMP-bd_C"/>
</dbReference>
<feature type="domain" description="AMP-dependent synthetase/ligase" evidence="3">
    <location>
        <begin position="9"/>
        <end position="361"/>
    </location>
</feature>
<evidence type="ECO:0000256" key="1">
    <source>
        <dbReference type="ARBA" id="ARBA00006432"/>
    </source>
</evidence>
<organism evidence="5 6">
    <name type="scientific">Bordetella genomosp. 4</name>
    <dbReference type="NCBI Taxonomy" id="463044"/>
    <lineage>
        <taxon>Bacteria</taxon>
        <taxon>Pseudomonadati</taxon>
        <taxon>Pseudomonadota</taxon>
        <taxon>Betaproteobacteria</taxon>
        <taxon>Burkholderiales</taxon>
        <taxon>Alcaligenaceae</taxon>
        <taxon>Bordetella</taxon>
    </lineage>
</organism>
<evidence type="ECO:0000313" key="5">
    <source>
        <dbReference type="EMBL" id="OZI59056.1"/>
    </source>
</evidence>
<dbReference type="GO" id="GO:0006631">
    <property type="term" value="P:fatty acid metabolic process"/>
    <property type="evidence" value="ECO:0007669"/>
    <property type="project" value="TreeGrafter"/>
</dbReference>
<dbReference type="Gene3D" id="3.40.50.12780">
    <property type="entry name" value="N-terminal domain of ligase-like"/>
    <property type="match status" value="1"/>
</dbReference>